<feature type="region of interest" description="Disordered" evidence="1">
    <location>
        <begin position="104"/>
        <end position="139"/>
    </location>
</feature>
<protein>
    <recommendedName>
        <fullName evidence="5">Adhesin domain-containing protein</fullName>
    </recommendedName>
</protein>
<sequence length="451" mass="47504">MSDEKQALCAEHPDAEHPAACVPQPPADLEAGGCQRRQCDARARGKCILKKALLIFAGYILVRVVLHAVVGGPGMFHRVYHHGLAHSWGYGCDDAVPAVAHHRPHPWAHADGDRKRPSTHIRPKPIHFSRPSKLGPHTPSALASRINPEALTALIKGELPVARVADVFRHTAELCVPVVPVEGLEKVVFSPAEFGKISNRVVGGIGADVHIAPATAGDEATFEVIAMASSQKIADQISLSVTKGSDGDISLQLDGPKWLGKGDCAYAKVVLRIPESVTVLPALRSSFIYGSITVDRALARAVAFGDFEIDAALSPIAVPPIRANNVVINSVSGGVRGYFHIGSSISIHSVRSDIDAGVNVHKASTAAIAAESLTGEVSLRVAGGFDGSFRVHTVTADVDVEDASDGSNRLHFDKDLARVKAGTFGPADSTRAGNSTLKASTVSGPVRVEFV</sequence>
<dbReference type="AlphaFoldDB" id="A0A9W8CZM9"/>
<evidence type="ECO:0000256" key="2">
    <source>
        <dbReference type="SAM" id="Phobius"/>
    </source>
</evidence>
<feature type="compositionally biased region" description="Basic residues" evidence="1">
    <location>
        <begin position="117"/>
        <end position="127"/>
    </location>
</feature>
<keyword evidence="2" id="KW-1133">Transmembrane helix</keyword>
<reference evidence="3" key="1">
    <citation type="submission" date="2022-07" db="EMBL/GenBank/DDBJ databases">
        <title>Phylogenomic reconstructions and comparative analyses of Kickxellomycotina fungi.</title>
        <authorList>
            <person name="Reynolds N.K."/>
            <person name="Stajich J.E."/>
            <person name="Barry K."/>
            <person name="Grigoriev I.V."/>
            <person name="Crous P."/>
            <person name="Smith M.E."/>
        </authorList>
    </citation>
    <scope>NUCLEOTIDE SEQUENCE</scope>
    <source>
        <strain evidence="3">BCRC 34381</strain>
    </source>
</reference>
<proteinExistence type="predicted"/>
<name>A0A9W8CZM9_9FUNG</name>
<dbReference type="OrthoDB" id="5547695at2759"/>
<comment type="caution">
    <text evidence="3">The sequence shown here is derived from an EMBL/GenBank/DDBJ whole genome shotgun (WGS) entry which is preliminary data.</text>
</comment>
<feature type="transmembrane region" description="Helical" evidence="2">
    <location>
        <begin position="52"/>
        <end position="70"/>
    </location>
</feature>
<dbReference type="EMBL" id="JANBOI010000115">
    <property type="protein sequence ID" value="KAJ1733805.1"/>
    <property type="molecule type" value="Genomic_DNA"/>
</dbReference>
<evidence type="ECO:0000313" key="4">
    <source>
        <dbReference type="Proteomes" id="UP001143981"/>
    </source>
</evidence>
<dbReference type="Proteomes" id="UP001143981">
    <property type="component" value="Unassembled WGS sequence"/>
</dbReference>
<organism evidence="3 4">
    <name type="scientific">Coemansia biformis</name>
    <dbReference type="NCBI Taxonomy" id="1286918"/>
    <lineage>
        <taxon>Eukaryota</taxon>
        <taxon>Fungi</taxon>
        <taxon>Fungi incertae sedis</taxon>
        <taxon>Zoopagomycota</taxon>
        <taxon>Kickxellomycotina</taxon>
        <taxon>Kickxellomycetes</taxon>
        <taxon>Kickxellales</taxon>
        <taxon>Kickxellaceae</taxon>
        <taxon>Coemansia</taxon>
    </lineage>
</organism>
<accession>A0A9W8CZM9</accession>
<evidence type="ECO:0000313" key="3">
    <source>
        <dbReference type="EMBL" id="KAJ1733805.1"/>
    </source>
</evidence>
<evidence type="ECO:0008006" key="5">
    <source>
        <dbReference type="Google" id="ProtNLM"/>
    </source>
</evidence>
<gene>
    <name evidence="3" type="ORF">LPJ61_001393</name>
</gene>
<keyword evidence="4" id="KW-1185">Reference proteome</keyword>
<evidence type="ECO:0000256" key="1">
    <source>
        <dbReference type="SAM" id="MobiDB-lite"/>
    </source>
</evidence>
<keyword evidence="2" id="KW-0472">Membrane</keyword>
<keyword evidence="2" id="KW-0812">Transmembrane</keyword>